<dbReference type="PROSITE" id="PS51517">
    <property type="entry name" value="NDT80"/>
    <property type="match status" value="1"/>
</dbReference>
<sequence length="281" mass="30754">MSPTPAPDAREAPAPPEGASLNQRRLAPRSSNQFRVGPPFSATTAGARLVASGHEHVEPRISARLDRGFDMIDGEWIGYKRNYFTLVAAFQFVDLPPDATATESFSYVDGAGEPRPVRAFKILLTSVCLEDSSTAVTLVQHTAKRDRGPQSSPPLYYAVPGDLPAHSTMKLVANIRNGDKIDRCNRLFYLLKEDHQRAAESSPHCVLATYPRDCDISLVARYERIQFLSAGCGNRKLASTNNKHYVLVVQLLGVTDLGLHVVLASSQSPPLIVRGRSPSNY</sequence>
<comment type="caution">
    <text evidence="5">The sequence shown here is derived from an EMBL/GenBank/DDBJ whole genome shotgun (WGS) entry which is preliminary data.</text>
</comment>
<dbReference type="GO" id="GO:0051321">
    <property type="term" value="P:meiotic cell cycle"/>
    <property type="evidence" value="ECO:0007669"/>
    <property type="project" value="TreeGrafter"/>
</dbReference>
<dbReference type="EMBL" id="LXTC01000006">
    <property type="protein sequence ID" value="OBA19421.1"/>
    <property type="molecule type" value="Genomic_DNA"/>
</dbReference>
<feature type="domain" description="NDT80" evidence="4">
    <location>
        <begin position="1"/>
        <end position="281"/>
    </location>
</feature>
<name>A0A1A0H5W2_9ASCO</name>
<dbReference type="GO" id="GO:0003700">
    <property type="term" value="F:DNA-binding transcription factor activity"/>
    <property type="evidence" value="ECO:0007669"/>
    <property type="project" value="UniProtKB-UniRule"/>
</dbReference>
<dbReference type="Pfam" id="PF05224">
    <property type="entry name" value="NDT80_PhoG"/>
    <property type="match status" value="1"/>
</dbReference>
<dbReference type="Proteomes" id="UP000092555">
    <property type="component" value="Unassembled WGS sequence"/>
</dbReference>
<dbReference type="InterPro" id="IPR008967">
    <property type="entry name" value="p53-like_TF_DNA-bd_sf"/>
</dbReference>
<dbReference type="Gene3D" id="2.60.40.1390">
    <property type="entry name" value="NDT80 DNA-binding domain"/>
    <property type="match status" value="1"/>
</dbReference>
<keyword evidence="1 2" id="KW-0238">DNA-binding</keyword>
<evidence type="ECO:0000256" key="2">
    <source>
        <dbReference type="PROSITE-ProRule" id="PRU00850"/>
    </source>
</evidence>
<dbReference type="STRING" id="869754.A0A1A0H5W2"/>
<dbReference type="GeneID" id="30031008"/>
<dbReference type="AlphaFoldDB" id="A0A1A0H5W2"/>
<gene>
    <name evidence="5" type="ORF">METBIDRAFT_46369</name>
</gene>
<accession>A0A1A0H5W2</accession>
<feature type="non-terminal residue" evidence="5">
    <location>
        <position position="281"/>
    </location>
</feature>
<keyword evidence="6" id="KW-1185">Reference proteome</keyword>
<evidence type="ECO:0000313" key="6">
    <source>
        <dbReference type="Proteomes" id="UP000092555"/>
    </source>
</evidence>
<organism evidence="5 6">
    <name type="scientific">Metschnikowia bicuspidata var. bicuspidata NRRL YB-4993</name>
    <dbReference type="NCBI Taxonomy" id="869754"/>
    <lineage>
        <taxon>Eukaryota</taxon>
        <taxon>Fungi</taxon>
        <taxon>Dikarya</taxon>
        <taxon>Ascomycota</taxon>
        <taxon>Saccharomycotina</taxon>
        <taxon>Pichiomycetes</taxon>
        <taxon>Metschnikowiaceae</taxon>
        <taxon>Metschnikowia</taxon>
    </lineage>
</organism>
<evidence type="ECO:0000259" key="4">
    <source>
        <dbReference type="PROSITE" id="PS51517"/>
    </source>
</evidence>
<dbReference type="GO" id="GO:0000228">
    <property type="term" value="C:nuclear chromosome"/>
    <property type="evidence" value="ECO:0007669"/>
    <property type="project" value="TreeGrafter"/>
</dbReference>
<dbReference type="SUPFAM" id="SSF49417">
    <property type="entry name" value="p53-like transcription factors"/>
    <property type="match status" value="1"/>
</dbReference>
<evidence type="ECO:0000313" key="5">
    <source>
        <dbReference type="EMBL" id="OBA19421.1"/>
    </source>
</evidence>
<dbReference type="RefSeq" id="XP_018709949.1">
    <property type="nucleotide sequence ID" value="XM_018858032.1"/>
</dbReference>
<feature type="DNA-binding region" description="NDT80" evidence="2">
    <location>
        <begin position="1"/>
        <end position="281"/>
    </location>
</feature>
<reference evidence="5 6" key="1">
    <citation type="submission" date="2016-05" db="EMBL/GenBank/DDBJ databases">
        <title>Comparative genomics of biotechnologically important yeasts.</title>
        <authorList>
            <consortium name="DOE Joint Genome Institute"/>
            <person name="Riley R."/>
            <person name="Haridas S."/>
            <person name="Wolfe K.H."/>
            <person name="Lopes M.R."/>
            <person name="Hittinger C.T."/>
            <person name="Goker M."/>
            <person name="Salamov A."/>
            <person name="Wisecaver J."/>
            <person name="Long T.M."/>
            <person name="Aerts A.L."/>
            <person name="Barry K."/>
            <person name="Choi C."/>
            <person name="Clum A."/>
            <person name="Coughlan A.Y."/>
            <person name="Deshpande S."/>
            <person name="Douglass A.P."/>
            <person name="Hanson S.J."/>
            <person name="Klenk H.-P."/>
            <person name="LaButti K."/>
            <person name="Lapidus A."/>
            <person name="Lindquist E."/>
            <person name="Lipzen A."/>
            <person name="Meier-kolthoff J.P."/>
            <person name="Ohm R.A."/>
            <person name="Otillar R.P."/>
            <person name="Pangilinan J."/>
            <person name="Peng Y."/>
            <person name="Rokas A."/>
            <person name="Rosa C.A."/>
            <person name="Scheuner C."/>
            <person name="Sibirny A.A."/>
            <person name="Slot J.C."/>
            <person name="Stielow J.B."/>
            <person name="Sun H."/>
            <person name="Kurtzman C.P."/>
            <person name="Blackwell M."/>
            <person name="Grigoriev I.V."/>
            <person name="Jeffries T.W."/>
        </authorList>
    </citation>
    <scope>NUCLEOTIDE SEQUENCE [LARGE SCALE GENOMIC DNA]</scope>
    <source>
        <strain evidence="5 6">NRRL YB-4993</strain>
    </source>
</reference>
<evidence type="ECO:0000256" key="3">
    <source>
        <dbReference type="SAM" id="MobiDB-lite"/>
    </source>
</evidence>
<proteinExistence type="predicted"/>
<dbReference type="InterPro" id="IPR024061">
    <property type="entry name" value="NDT80_DNA-bd_dom"/>
</dbReference>
<dbReference type="OrthoDB" id="2288358at2759"/>
<dbReference type="InterPro" id="IPR037141">
    <property type="entry name" value="NDT80_DNA-bd_dom_sf"/>
</dbReference>
<evidence type="ECO:0000256" key="1">
    <source>
        <dbReference type="ARBA" id="ARBA00023125"/>
    </source>
</evidence>
<dbReference type="PANTHER" id="PTHR35144:SF2">
    <property type="entry name" value="MEIOSIS-SPECIFIC TRANSCRIPTION FACTOR NDT80"/>
    <property type="match status" value="1"/>
</dbReference>
<protein>
    <submittedName>
        <fullName evidence="5">p53-like transcription factor</fullName>
    </submittedName>
</protein>
<dbReference type="GO" id="GO:0045944">
    <property type="term" value="P:positive regulation of transcription by RNA polymerase II"/>
    <property type="evidence" value="ECO:0007669"/>
    <property type="project" value="TreeGrafter"/>
</dbReference>
<dbReference type="PANTHER" id="PTHR35144">
    <property type="entry name" value="MEIOSIS-SPECIFIC TRANSCRIPTION FACTOR NDT80"/>
    <property type="match status" value="1"/>
</dbReference>
<dbReference type="GO" id="GO:0003677">
    <property type="term" value="F:DNA binding"/>
    <property type="evidence" value="ECO:0007669"/>
    <property type="project" value="UniProtKB-KW"/>
</dbReference>
<dbReference type="InterPro" id="IPR052605">
    <property type="entry name" value="Fungal_trans_regulator"/>
</dbReference>
<feature type="region of interest" description="Disordered" evidence="3">
    <location>
        <begin position="1"/>
        <end position="37"/>
    </location>
</feature>